<keyword evidence="4 8" id="KW-0812">Transmembrane</keyword>
<proteinExistence type="inferred from homology"/>
<keyword evidence="3" id="KW-0808">Transferase</keyword>
<evidence type="ECO:0000256" key="6">
    <source>
        <dbReference type="ARBA" id="ARBA00023136"/>
    </source>
</evidence>
<evidence type="ECO:0000256" key="5">
    <source>
        <dbReference type="ARBA" id="ARBA00022989"/>
    </source>
</evidence>
<feature type="transmembrane region" description="Helical" evidence="8">
    <location>
        <begin position="311"/>
        <end position="329"/>
    </location>
</feature>
<feature type="transmembrane region" description="Helical" evidence="8">
    <location>
        <begin position="247"/>
        <end position="272"/>
    </location>
</feature>
<feature type="transmembrane region" description="Helical" evidence="8">
    <location>
        <begin position="373"/>
        <end position="396"/>
    </location>
</feature>
<comment type="caution">
    <text evidence="9">The sequence shown here is derived from an EMBL/GenBank/DDBJ whole genome shotgun (WGS) entry which is preliminary data.</text>
</comment>
<dbReference type="EMBL" id="BOMG01000102">
    <property type="protein sequence ID" value="GID59808.1"/>
    <property type="molecule type" value="Genomic_DNA"/>
</dbReference>
<dbReference type="NCBIfam" id="NF038066">
    <property type="entry name" value="MptB"/>
    <property type="match status" value="1"/>
</dbReference>
<dbReference type="Pfam" id="PF26314">
    <property type="entry name" value="MptA_B_family"/>
    <property type="match status" value="1"/>
</dbReference>
<evidence type="ECO:0000313" key="10">
    <source>
        <dbReference type="Proteomes" id="UP000612282"/>
    </source>
</evidence>
<dbReference type="Proteomes" id="UP000612282">
    <property type="component" value="Unassembled WGS sequence"/>
</dbReference>
<sequence length="470" mass="49764">MHVLTYLRLIGLAGSLMLATAGWLGGAVPDADLTSTPMSIARGPYGPAILGLWVIGTGLQAWAWWSARDRVPSTRWAVITALLWMAPFLFTPPMGSRDFYSYACQGEMFLHGIDPYLHGVDALPCSWLETVSTIWRDTPTPYGPLFILIAAAAVKLTGGLTGSLIIFRLVTLAGLAAIAVGLPALARACGIPAERAVWLALAGPLVGAHMLAAPHNDAVMLGFAVLALFLLVRVGSQPWVLVTSGALLGLAVAVKATAGVLIPFAVLMTGLAFVRSTLLIGTGALLSFGTVTLASGLGLGWIPAMRVGDSLIQFTSLPTAVGMTLTYTGRLFSPTFDAVPAVRNVALVLLISTLVFLWFRAFRASPENRRKAALHNAALSLAAFVALVPVFHAWYILWPLTLLAATTLRTRLAMLLTIAAAYLVLPDGGGLSRFVKFPGAPLVVLALIALLIVETRRRRRNPAEPTPVPG</sequence>
<gene>
    <name evidence="9" type="ORF">Aco03nite_082120</name>
</gene>
<keyword evidence="5 8" id="KW-1133">Transmembrane helix</keyword>
<reference evidence="9 10" key="1">
    <citation type="submission" date="2021-01" db="EMBL/GenBank/DDBJ databases">
        <title>Whole genome shotgun sequence of Actinoplanes couchii NBRC 106145.</title>
        <authorList>
            <person name="Komaki H."/>
            <person name="Tamura T."/>
        </authorList>
    </citation>
    <scope>NUCLEOTIDE SEQUENCE [LARGE SCALE GENOMIC DNA]</scope>
    <source>
        <strain evidence="9 10">NBRC 106145</strain>
    </source>
</reference>
<dbReference type="InterPro" id="IPR049829">
    <property type="entry name" value="MptA/B-like"/>
</dbReference>
<feature type="transmembrane region" description="Helical" evidence="8">
    <location>
        <begin position="196"/>
        <end position="212"/>
    </location>
</feature>
<evidence type="ECO:0000256" key="7">
    <source>
        <dbReference type="ARBA" id="ARBA00043987"/>
    </source>
</evidence>
<keyword evidence="10" id="KW-1185">Reference proteome</keyword>
<keyword evidence="2" id="KW-0328">Glycosyltransferase</keyword>
<protein>
    <submittedName>
        <fullName evidence="9">Membrane protein</fullName>
    </submittedName>
</protein>
<feature type="transmembrane region" description="Helical" evidence="8">
    <location>
        <begin position="7"/>
        <end position="25"/>
    </location>
</feature>
<feature type="transmembrane region" description="Helical" evidence="8">
    <location>
        <begin position="165"/>
        <end position="184"/>
    </location>
</feature>
<evidence type="ECO:0000256" key="1">
    <source>
        <dbReference type="ARBA" id="ARBA00004141"/>
    </source>
</evidence>
<feature type="transmembrane region" description="Helical" evidence="8">
    <location>
        <begin position="341"/>
        <end position="361"/>
    </location>
</feature>
<accession>A0ABQ3XMW2</accession>
<feature type="transmembrane region" description="Helical" evidence="8">
    <location>
        <begin position="45"/>
        <end position="64"/>
    </location>
</feature>
<feature type="transmembrane region" description="Helical" evidence="8">
    <location>
        <begin position="437"/>
        <end position="453"/>
    </location>
</feature>
<evidence type="ECO:0000256" key="3">
    <source>
        <dbReference type="ARBA" id="ARBA00022679"/>
    </source>
</evidence>
<feature type="transmembrane region" description="Helical" evidence="8">
    <location>
        <begin position="218"/>
        <end position="235"/>
    </location>
</feature>
<keyword evidence="6 8" id="KW-0472">Membrane</keyword>
<organism evidence="9 10">
    <name type="scientific">Actinoplanes couchii</name>
    <dbReference type="NCBI Taxonomy" id="403638"/>
    <lineage>
        <taxon>Bacteria</taxon>
        <taxon>Bacillati</taxon>
        <taxon>Actinomycetota</taxon>
        <taxon>Actinomycetes</taxon>
        <taxon>Micromonosporales</taxon>
        <taxon>Micromonosporaceae</taxon>
        <taxon>Actinoplanes</taxon>
    </lineage>
</organism>
<evidence type="ECO:0000256" key="8">
    <source>
        <dbReference type="SAM" id="Phobius"/>
    </source>
</evidence>
<feature type="transmembrane region" description="Helical" evidence="8">
    <location>
        <begin position="278"/>
        <end position="299"/>
    </location>
</feature>
<comment type="similarity">
    <text evidence="7">Belongs to the MptA/B family.</text>
</comment>
<name>A0ABQ3XMW2_9ACTN</name>
<feature type="transmembrane region" description="Helical" evidence="8">
    <location>
        <begin position="76"/>
        <end position="95"/>
    </location>
</feature>
<feature type="transmembrane region" description="Helical" evidence="8">
    <location>
        <begin position="408"/>
        <end position="425"/>
    </location>
</feature>
<comment type="subcellular location">
    <subcellularLocation>
        <location evidence="1">Membrane</location>
        <topology evidence="1">Multi-pass membrane protein</topology>
    </subcellularLocation>
</comment>
<evidence type="ECO:0000313" key="9">
    <source>
        <dbReference type="EMBL" id="GID59808.1"/>
    </source>
</evidence>
<evidence type="ECO:0000256" key="4">
    <source>
        <dbReference type="ARBA" id="ARBA00022692"/>
    </source>
</evidence>
<evidence type="ECO:0000256" key="2">
    <source>
        <dbReference type="ARBA" id="ARBA00022676"/>
    </source>
</evidence>